<evidence type="ECO:0000313" key="2">
    <source>
        <dbReference type="EMBL" id="KAJ6835353.1"/>
    </source>
</evidence>
<reference evidence="2" key="2">
    <citation type="submission" date="2023-04" db="EMBL/GenBank/DDBJ databases">
        <authorList>
            <person name="Bruccoleri R.E."/>
            <person name="Oakeley E.J."/>
            <person name="Faust A.-M."/>
            <person name="Dessus-Babus S."/>
            <person name="Altorfer M."/>
            <person name="Burckhardt D."/>
            <person name="Oertli M."/>
            <person name="Naumann U."/>
            <person name="Petersen F."/>
            <person name="Wong J."/>
        </authorList>
    </citation>
    <scope>NUCLEOTIDE SEQUENCE</scope>
    <source>
        <strain evidence="2">GSM-AAB239-AS_SAM_17_03QT</strain>
        <tissue evidence="2">Leaf</tissue>
    </source>
</reference>
<accession>A0AAX6H3H0</accession>
<protein>
    <submittedName>
        <fullName evidence="2">Basic proline-rich protein-like</fullName>
    </submittedName>
</protein>
<dbReference type="Proteomes" id="UP001140949">
    <property type="component" value="Unassembled WGS sequence"/>
</dbReference>
<feature type="compositionally biased region" description="Basic and acidic residues" evidence="1">
    <location>
        <begin position="30"/>
        <end position="39"/>
    </location>
</feature>
<reference evidence="2" key="1">
    <citation type="journal article" date="2023" name="GigaByte">
        <title>Genome assembly of the bearded iris, Iris pallida Lam.</title>
        <authorList>
            <person name="Bruccoleri R.E."/>
            <person name="Oakeley E.J."/>
            <person name="Faust A.M.E."/>
            <person name="Altorfer M."/>
            <person name="Dessus-Babus S."/>
            <person name="Burckhardt D."/>
            <person name="Oertli M."/>
            <person name="Naumann U."/>
            <person name="Petersen F."/>
            <person name="Wong J."/>
        </authorList>
    </citation>
    <scope>NUCLEOTIDE SEQUENCE</scope>
    <source>
        <strain evidence="2">GSM-AAB239-AS_SAM_17_03QT</strain>
    </source>
</reference>
<gene>
    <name evidence="2" type="ORF">M6B38_331005</name>
</gene>
<sequence length="117" mass="13074">MEEEEDGRAVVRQAGCGGCTRTQARAAAPRRREERDLGRGDLWLGGAPRSDGKMVGDGGTSSVDVWWLTPNRWWVGWCKESRAKSRQKHIRARAARRTSSLGRGGYGVRVKEGVRHR</sequence>
<feature type="region of interest" description="Disordered" evidence="1">
    <location>
        <begin position="1"/>
        <end position="61"/>
    </location>
</feature>
<organism evidence="2 3">
    <name type="scientific">Iris pallida</name>
    <name type="common">Sweet iris</name>
    <dbReference type="NCBI Taxonomy" id="29817"/>
    <lineage>
        <taxon>Eukaryota</taxon>
        <taxon>Viridiplantae</taxon>
        <taxon>Streptophyta</taxon>
        <taxon>Embryophyta</taxon>
        <taxon>Tracheophyta</taxon>
        <taxon>Spermatophyta</taxon>
        <taxon>Magnoliopsida</taxon>
        <taxon>Liliopsida</taxon>
        <taxon>Asparagales</taxon>
        <taxon>Iridaceae</taxon>
        <taxon>Iridoideae</taxon>
        <taxon>Irideae</taxon>
        <taxon>Iris</taxon>
    </lineage>
</organism>
<name>A0AAX6H3H0_IRIPA</name>
<evidence type="ECO:0000313" key="3">
    <source>
        <dbReference type="Proteomes" id="UP001140949"/>
    </source>
</evidence>
<dbReference type="EMBL" id="JANAVB010013400">
    <property type="protein sequence ID" value="KAJ6835353.1"/>
    <property type="molecule type" value="Genomic_DNA"/>
</dbReference>
<proteinExistence type="predicted"/>
<comment type="caution">
    <text evidence="2">The sequence shown here is derived from an EMBL/GenBank/DDBJ whole genome shotgun (WGS) entry which is preliminary data.</text>
</comment>
<evidence type="ECO:0000256" key="1">
    <source>
        <dbReference type="SAM" id="MobiDB-lite"/>
    </source>
</evidence>
<keyword evidence="3" id="KW-1185">Reference proteome</keyword>
<dbReference type="AlphaFoldDB" id="A0AAX6H3H0"/>